<protein>
    <submittedName>
        <fullName evidence="1">Uncharacterized protein</fullName>
    </submittedName>
</protein>
<sequence>CKLNTDEQEYLNELTKAYVLGREQILKEQQEVRFKLTT</sequence>
<gene>
    <name evidence="1" type="ORF">JYZ213_LOCUS47113</name>
</gene>
<proteinExistence type="predicted"/>
<name>A0A815Y4L7_9BILA</name>
<organism evidence="1 2">
    <name type="scientific">Adineta steineri</name>
    <dbReference type="NCBI Taxonomy" id="433720"/>
    <lineage>
        <taxon>Eukaryota</taxon>
        <taxon>Metazoa</taxon>
        <taxon>Spiralia</taxon>
        <taxon>Gnathifera</taxon>
        <taxon>Rotifera</taxon>
        <taxon>Eurotatoria</taxon>
        <taxon>Bdelloidea</taxon>
        <taxon>Adinetida</taxon>
        <taxon>Adinetidae</taxon>
        <taxon>Adineta</taxon>
    </lineage>
</organism>
<accession>A0A815Y4L7</accession>
<reference evidence="1" key="1">
    <citation type="submission" date="2021-02" db="EMBL/GenBank/DDBJ databases">
        <authorList>
            <person name="Nowell W R."/>
        </authorList>
    </citation>
    <scope>NUCLEOTIDE SEQUENCE</scope>
</reference>
<evidence type="ECO:0000313" key="2">
    <source>
        <dbReference type="Proteomes" id="UP000663845"/>
    </source>
</evidence>
<dbReference type="EMBL" id="CAJNOG010007523">
    <property type="protein sequence ID" value="CAF1565578.1"/>
    <property type="molecule type" value="Genomic_DNA"/>
</dbReference>
<evidence type="ECO:0000313" key="1">
    <source>
        <dbReference type="EMBL" id="CAF1565578.1"/>
    </source>
</evidence>
<dbReference type="Proteomes" id="UP000663845">
    <property type="component" value="Unassembled WGS sequence"/>
</dbReference>
<dbReference type="AlphaFoldDB" id="A0A815Y4L7"/>
<comment type="caution">
    <text evidence="1">The sequence shown here is derived from an EMBL/GenBank/DDBJ whole genome shotgun (WGS) entry which is preliminary data.</text>
</comment>
<feature type="non-terminal residue" evidence="1">
    <location>
        <position position="1"/>
    </location>
</feature>